<dbReference type="GO" id="GO:0009507">
    <property type="term" value="C:chloroplast"/>
    <property type="evidence" value="ECO:0007669"/>
    <property type="project" value="UniProtKB-SubCell"/>
</dbReference>
<dbReference type="InterPro" id="IPR048289">
    <property type="entry name" value="RRM2_NsCP33-like"/>
</dbReference>
<organism evidence="9">
    <name type="scientific">Ostreococcus mediterraneus</name>
    <dbReference type="NCBI Taxonomy" id="1486918"/>
    <lineage>
        <taxon>Eukaryota</taxon>
        <taxon>Viridiplantae</taxon>
        <taxon>Chlorophyta</taxon>
        <taxon>Mamiellophyceae</taxon>
        <taxon>Mamiellales</taxon>
        <taxon>Bathycoccaceae</taxon>
        <taxon>Ostreococcus</taxon>
    </lineage>
</organism>
<sequence length="290" mass="31497">MRRTQALVAATARAFTSLTAKSNQEIIISSRIMSSCSTFAPVRSMALRSYNAMAAKAAANQGRSAHASSRVILPSRGFSIVAEAGEGEGDDAASAPRGEENKLYIGNLSWNTTDEELSRVFSDFDVQEASVVIDRMNGRSRGFAFVTVGSTEAMQGAIDALDGADVDGREIRVSQAQTQPRDRADRPPRMEREGGRDGGRGRGRGMVNDKRRVYFGNLSWGMDHLDLQDLCAEFGNVEDSRLITDRETGRSRGFGFVTMSSESEADEVVNQLNGQDVDGRVLRVNIANSD</sequence>
<evidence type="ECO:0000256" key="4">
    <source>
        <dbReference type="ARBA" id="ARBA00022737"/>
    </source>
</evidence>
<name>A0A6T5STF6_9CHLO</name>
<evidence type="ECO:0000256" key="2">
    <source>
        <dbReference type="ARBA" id="ARBA00022528"/>
    </source>
</evidence>
<evidence type="ECO:0000256" key="6">
    <source>
        <dbReference type="PROSITE-ProRule" id="PRU00176"/>
    </source>
</evidence>
<accession>A0A6T5STF6</accession>
<proteinExistence type="predicted"/>
<keyword evidence="3" id="KW-0934">Plastid</keyword>
<dbReference type="PANTHER" id="PTHR48025">
    <property type="entry name" value="OS02G0815200 PROTEIN"/>
    <property type="match status" value="1"/>
</dbReference>
<dbReference type="AlphaFoldDB" id="A0A6T5STF6"/>
<dbReference type="EMBL" id="HBEW01005597">
    <property type="protein sequence ID" value="CAD8584034.1"/>
    <property type="molecule type" value="Transcribed_RNA"/>
</dbReference>
<dbReference type="Gene3D" id="3.30.70.330">
    <property type="match status" value="2"/>
</dbReference>
<gene>
    <name evidence="9" type="ORF">OMED0929_LOCUS4704</name>
</gene>
<dbReference type="InterPro" id="IPR035979">
    <property type="entry name" value="RBD_domain_sf"/>
</dbReference>
<keyword evidence="2" id="KW-0150">Chloroplast</keyword>
<evidence type="ECO:0000256" key="3">
    <source>
        <dbReference type="ARBA" id="ARBA00022640"/>
    </source>
</evidence>
<protein>
    <recommendedName>
        <fullName evidence="8">RRM domain-containing protein</fullName>
    </recommendedName>
</protein>
<dbReference type="SMART" id="SM00360">
    <property type="entry name" value="RRM"/>
    <property type="match status" value="2"/>
</dbReference>
<feature type="domain" description="RRM" evidence="8">
    <location>
        <begin position="101"/>
        <end position="178"/>
    </location>
</feature>
<dbReference type="InterPro" id="IPR000504">
    <property type="entry name" value="RRM_dom"/>
</dbReference>
<comment type="subcellular location">
    <subcellularLocation>
        <location evidence="1">Plastid</location>
        <location evidence="1">Chloroplast</location>
    </subcellularLocation>
</comment>
<feature type="region of interest" description="Disordered" evidence="7">
    <location>
        <begin position="171"/>
        <end position="206"/>
    </location>
</feature>
<dbReference type="Pfam" id="PF00076">
    <property type="entry name" value="RRM_1"/>
    <property type="match status" value="2"/>
</dbReference>
<dbReference type="PANTHER" id="PTHR48025:SF1">
    <property type="entry name" value="RRM DOMAIN-CONTAINING PROTEIN"/>
    <property type="match status" value="1"/>
</dbReference>
<dbReference type="CDD" id="cd21608">
    <property type="entry name" value="RRM2_NsCP33_like"/>
    <property type="match status" value="2"/>
</dbReference>
<feature type="domain" description="RRM" evidence="8">
    <location>
        <begin position="211"/>
        <end position="289"/>
    </location>
</feature>
<evidence type="ECO:0000259" key="8">
    <source>
        <dbReference type="PROSITE" id="PS50102"/>
    </source>
</evidence>
<dbReference type="InterPro" id="IPR012677">
    <property type="entry name" value="Nucleotide-bd_a/b_plait_sf"/>
</dbReference>
<reference evidence="9" key="1">
    <citation type="submission" date="2021-01" db="EMBL/GenBank/DDBJ databases">
        <authorList>
            <person name="Corre E."/>
            <person name="Pelletier E."/>
            <person name="Niang G."/>
            <person name="Scheremetjew M."/>
            <person name="Finn R."/>
            <person name="Kale V."/>
            <person name="Holt S."/>
            <person name="Cochrane G."/>
            <person name="Meng A."/>
            <person name="Brown T."/>
            <person name="Cohen L."/>
        </authorList>
    </citation>
    <scope>NUCLEOTIDE SEQUENCE</scope>
    <source>
        <strain evidence="9">Clade-D-RCC2572</strain>
    </source>
</reference>
<evidence type="ECO:0000313" key="9">
    <source>
        <dbReference type="EMBL" id="CAD8584034.1"/>
    </source>
</evidence>
<evidence type="ECO:0000256" key="1">
    <source>
        <dbReference type="ARBA" id="ARBA00004229"/>
    </source>
</evidence>
<feature type="compositionally biased region" description="Basic and acidic residues" evidence="7">
    <location>
        <begin position="180"/>
        <end position="200"/>
    </location>
</feature>
<evidence type="ECO:0000256" key="7">
    <source>
        <dbReference type="SAM" id="MobiDB-lite"/>
    </source>
</evidence>
<dbReference type="InterPro" id="IPR050502">
    <property type="entry name" value="Euk_RNA-bind_prot"/>
</dbReference>
<dbReference type="SUPFAM" id="SSF54928">
    <property type="entry name" value="RNA-binding domain, RBD"/>
    <property type="match status" value="2"/>
</dbReference>
<dbReference type="GO" id="GO:0003729">
    <property type="term" value="F:mRNA binding"/>
    <property type="evidence" value="ECO:0007669"/>
    <property type="project" value="TreeGrafter"/>
</dbReference>
<keyword evidence="4" id="KW-0677">Repeat</keyword>
<dbReference type="PROSITE" id="PS50102">
    <property type="entry name" value="RRM"/>
    <property type="match status" value="2"/>
</dbReference>
<keyword evidence="5 6" id="KW-0694">RNA-binding</keyword>
<evidence type="ECO:0000256" key="5">
    <source>
        <dbReference type="ARBA" id="ARBA00022884"/>
    </source>
</evidence>